<evidence type="ECO:0000256" key="16">
    <source>
        <dbReference type="PROSITE-ProRule" id="PRU00209"/>
    </source>
</evidence>
<evidence type="ECO:0000256" key="7">
    <source>
        <dbReference type="ARBA" id="ARBA00022723"/>
    </source>
</evidence>
<feature type="domain" description="FDX-ACB" evidence="18">
    <location>
        <begin position="710"/>
        <end position="802"/>
    </location>
</feature>
<dbReference type="NCBIfam" id="TIGR00472">
    <property type="entry name" value="pheT_bact"/>
    <property type="match status" value="1"/>
</dbReference>
<dbReference type="Pfam" id="PF17759">
    <property type="entry name" value="tRNA_synthFbeta"/>
    <property type="match status" value="1"/>
</dbReference>
<dbReference type="GO" id="GO:0004826">
    <property type="term" value="F:phenylalanine-tRNA ligase activity"/>
    <property type="evidence" value="ECO:0007669"/>
    <property type="project" value="UniProtKB-UniRule"/>
</dbReference>
<keyword evidence="4 15" id="KW-0963">Cytoplasm</keyword>
<proteinExistence type="inferred from homology"/>
<dbReference type="SMART" id="SM00874">
    <property type="entry name" value="B5"/>
    <property type="match status" value="1"/>
</dbReference>
<dbReference type="EMBL" id="CP006934">
    <property type="protein sequence ID" value="AHI54012.1"/>
    <property type="molecule type" value="Genomic_DNA"/>
</dbReference>
<dbReference type="HOGENOM" id="CLU_016891_2_0_14"/>
<dbReference type="SUPFAM" id="SSF55681">
    <property type="entry name" value="Class II aaRS and biotin synthetases"/>
    <property type="match status" value="1"/>
</dbReference>
<evidence type="ECO:0000256" key="12">
    <source>
        <dbReference type="ARBA" id="ARBA00022917"/>
    </source>
</evidence>
<keyword evidence="6 15" id="KW-0436">Ligase</keyword>
<dbReference type="AlphaFoldDB" id="W6AAC6"/>
<feature type="binding site" evidence="15">
    <location>
        <position position="473"/>
    </location>
    <ligand>
        <name>Mg(2+)</name>
        <dbReference type="ChEBI" id="CHEBI:18420"/>
        <note>shared with alpha subunit</note>
    </ligand>
</feature>
<dbReference type="PROSITE" id="PS51483">
    <property type="entry name" value="B5"/>
    <property type="match status" value="1"/>
</dbReference>
<organism evidence="20 21">
    <name type="scientific">Spiroplasma sabaudiense Ar-1343</name>
    <dbReference type="NCBI Taxonomy" id="1276257"/>
    <lineage>
        <taxon>Bacteria</taxon>
        <taxon>Bacillati</taxon>
        <taxon>Mycoplasmatota</taxon>
        <taxon>Mollicutes</taxon>
        <taxon>Entomoplasmatales</taxon>
        <taxon>Spiroplasmataceae</taxon>
        <taxon>Spiroplasma</taxon>
    </lineage>
</organism>
<sequence>MIITRNWLEKYIDLKGIQNSQISIALNSLGFEVEEENDYSKLNDDLVLGHIGFCEKIQGTHLNSTFVDTGTELPHLILCGAGNVAEGQFVITALPGMKIANGLTINKREIQGKTSEGMICSLEEIGLKKELQTPKELDGIYEIHAKEDLYKLSGSPILKTIGFLDYTWEVDLTLNRSDALSAFQIGKEIANYFKRDFNLGFNDQLEAKTFKHNIDVKISQELSEDINMIAYTAVETKKIYSLKDENLFLYSSDELIAKFSGIKKEENFFEDIANLIAFESGQPVVILDANKVTENLTIVNSGTSKDPQVEIKMGDKLVSVLGKGIEKDFLPKERSKELIILYFNINPILMRRQQKKLNMSNCALQRYMKPMSLNIINQAWETTINWLLKYDFIESFQPLKFIKQTQQETQKILLPAKRIREYLGFSLNLKRLQKLFSHLDFEIKITGEKNNIFEFTCDPKRLDLNFEADIIEEIARLFGYDNIKPIAPSIVMTGKAKDLSRTVQSKIGNYLIGAGFTNIKTYSLIKEEDAKKWDLFKIDYPIQLMSPISKNHEFYRQSLFKSFIDVIETNSNKGNKNTKFYEIADVYNLQNVRQRHLALSLTGDFIDDKISKIKIPGSFDYLKSVTENILKVMNVNLEQVSFEQNETVVNEIHPFISSKIMLNGSLIGFLFKLNPRKEQALKVTSVFLMELNLTQIEKQSQGIIELKPISKFQKTTRDVSFEINADLNLGNYFKKITQNLENLIDYKVIDVYEDEVLKANNAKAIAMNFTFNSFDKQLSDQEVGEEFDKILNNISGLGFKVR</sequence>
<evidence type="ECO:0000256" key="4">
    <source>
        <dbReference type="ARBA" id="ARBA00022490"/>
    </source>
</evidence>
<dbReference type="CDD" id="cd02796">
    <property type="entry name" value="tRNA_bind_bactPheRS"/>
    <property type="match status" value="1"/>
</dbReference>
<dbReference type="InterPro" id="IPR002547">
    <property type="entry name" value="tRNA-bd_dom"/>
</dbReference>
<dbReference type="GO" id="GO:0006432">
    <property type="term" value="P:phenylalanyl-tRNA aminoacylation"/>
    <property type="evidence" value="ECO:0007669"/>
    <property type="project" value="UniProtKB-UniRule"/>
</dbReference>
<dbReference type="Pfam" id="PF03484">
    <property type="entry name" value="B5"/>
    <property type="match status" value="1"/>
</dbReference>
<dbReference type="HAMAP" id="MF_00283">
    <property type="entry name" value="Phe_tRNA_synth_beta1"/>
    <property type="match status" value="1"/>
</dbReference>
<keyword evidence="7 15" id="KW-0479">Metal-binding</keyword>
<evidence type="ECO:0000256" key="3">
    <source>
        <dbReference type="ARBA" id="ARBA00011209"/>
    </source>
</evidence>
<dbReference type="GO" id="GO:0009328">
    <property type="term" value="C:phenylalanine-tRNA ligase complex"/>
    <property type="evidence" value="ECO:0007669"/>
    <property type="project" value="TreeGrafter"/>
</dbReference>
<evidence type="ECO:0000259" key="18">
    <source>
        <dbReference type="PROSITE" id="PS51447"/>
    </source>
</evidence>
<reference evidence="20 21" key="1">
    <citation type="journal article" date="2014" name="Genome Biol. Evol.">
        <title>Molecular evolution of the substrate utilization strategies and putative virulence factors in mosquito-associated Spiroplasma species.</title>
        <authorList>
            <person name="Chang T.H."/>
            <person name="Lo W.S."/>
            <person name="Ku C."/>
            <person name="Chen L.L."/>
            <person name="Kuo C.H."/>
        </authorList>
    </citation>
    <scope>NUCLEOTIDE SEQUENCE [LARGE SCALE GENOMIC DNA]</scope>
    <source>
        <strain evidence="20">Ar-1343</strain>
    </source>
</reference>
<keyword evidence="11 16" id="KW-0694">RNA-binding</keyword>
<dbReference type="KEGG" id="ssab:SSABA_v1c06080"/>
<dbReference type="InterPro" id="IPR009061">
    <property type="entry name" value="DNA-bd_dom_put_sf"/>
</dbReference>
<dbReference type="InterPro" id="IPR045864">
    <property type="entry name" value="aa-tRNA-synth_II/BPL/LPL"/>
</dbReference>
<keyword evidence="10 15" id="KW-0460">Magnesium</keyword>
<dbReference type="OrthoDB" id="9805455at2"/>
<keyword evidence="12 15" id="KW-0648">Protein biosynthesis</keyword>
<dbReference type="Pfam" id="PF03147">
    <property type="entry name" value="FDX-ACB"/>
    <property type="match status" value="1"/>
</dbReference>
<dbReference type="InterPro" id="IPR004532">
    <property type="entry name" value="Phe-tRNA-ligase_IIc_bsu_bact"/>
</dbReference>
<evidence type="ECO:0000256" key="2">
    <source>
        <dbReference type="ARBA" id="ARBA00008653"/>
    </source>
</evidence>
<keyword evidence="21" id="KW-1185">Reference proteome</keyword>
<evidence type="ECO:0000259" key="17">
    <source>
        <dbReference type="PROSITE" id="PS50886"/>
    </source>
</evidence>
<feature type="binding site" evidence="15">
    <location>
        <position position="463"/>
    </location>
    <ligand>
        <name>Mg(2+)</name>
        <dbReference type="ChEBI" id="CHEBI:18420"/>
        <note>shared with alpha subunit</note>
    </ligand>
</feature>
<keyword evidence="5 16" id="KW-0820">tRNA-binding</keyword>
<dbReference type="Gene3D" id="3.30.56.10">
    <property type="match status" value="2"/>
</dbReference>
<dbReference type="SMART" id="SM00896">
    <property type="entry name" value="FDX-ACB"/>
    <property type="match status" value="1"/>
</dbReference>
<dbReference type="Pfam" id="PF01588">
    <property type="entry name" value="tRNA_bind"/>
    <property type="match status" value="1"/>
</dbReference>
<evidence type="ECO:0000256" key="11">
    <source>
        <dbReference type="ARBA" id="ARBA00022884"/>
    </source>
</evidence>
<feature type="binding site" evidence="15">
    <location>
        <position position="472"/>
    </location>
    <ligand>
        <name>Mg(2+)</name>
        <dbReference type="ChEBI" id="CHEBI:18420"/>
        <note>shared with alpha subunit</note>
    </ligand>
</feature>
<dbReference type="PANTHER" id="PTHR10947:SF0">
    <property type="entry name" value="PHENYLALANINE--TRNA LIGASE BETA SUBUNIT"/>
    <property type="match status" value="1"/>
</dbReference>
<evidence type="ECO:0000259" key="19">
    <source>
        <dbReference type="PROSITE" id="PS51483"/>
    </source>
</evidence>
<dbReference type="SUPFAM" id="SSF56037">
    <property type="entry name" value="PheT/TilS domain"/>
    <property type="match status" value="1"/>
</dbReference>
<dbReference type="eggNOG" id="COG0073">
    <property type="taxonomic scope" value="Bacteria"/>
</dbReference>
<dbReference type="InterPro" id="IPR036690">
    <property type="entry name" value="Fdx_antiC-bd_sf"/>
</dbReference>
<keyword evidence="13 15" id="KW-0030">Aminoacyl-tRNA synthetase</keyword>
<dbReference type="SUPFAM" id="SSF50249">
    <property type="entry name" value="Nucleic acid-binding proteins"/>
    <property type="match status" value="1"/>
</dbReference>
<dbReference type="InterPro" id="IPR005147">
    <property type="entry name" value="tRNA_synthase_B5-dom"/>
</dbReference>
<evidence type="ECO:0000256" key="1">
    <source>
        <dbReference type="ARBA" id="ARBA00004496"/>
    </source>
</evidence>
<dbReference type="InterPro" id="IPR020825">
    <property type="entry name" value="Phe-tRNA_synthase-like_B3/B4"/>
</dbReference>
<dbReference type="STRING" id="1276257.SSABA_v1c06080"/>
<evidence type="ECO:0000256" key="9">
    <source>
        <dbReference type="ARBA" id="ARBA00022840"/>
    </source>
</evidence>
<dbReference type="GO" id="GO:0000287">
    <property type="term" value="F:magnesium ion binding"/>
    <property type="evidence" value="ECO:0007669"/>
    <property type="project" value="UniProtKB-UniRule"/>
</dbReference>
<dbReference type="eggNOG" id="COG0072">
    <property type="taxonomic scope" value="Bacteria"/>
</dbReference>
<dbReference type="InterPro" id="IPR012340">
    <property type="entry name" value="NA-bd_OB-fold"/>
</dbReference>
<evidence type="ECO:0000256" key="14">
    <source>
        <dbReference type="ARBA" id="ARBA00049255"/>
    </source>
</evidence>
<comment type="catalytic activity">
    <reaction evidence="14 15">
        <text>tRNA(Phe) + L-phenylalanine + ATP = L-phenylalanyl-tRNA(Phe) + AMP + diphosphate + H(+)</text>
        <dbReference type="Rhea" id="RHEA:19413"/>
        <dbReference type="Rhea" id="RHEA-COMP:9668"/>
        <dbReference type="Rhea" id="RHEA-COMP:9699"/>
        <dbReference type="ChEBI" id="CHEBI:15378"/>
        <dbReference type="ChEBI" id="CHEBI:30616"/>
        <dbReference type="ChEBI" id="CHEBI:33019"/>
        <dbReference type="ChEBI" id="CHEBI:58095"/>
        <dbReference type="ChEBI" id="CHEBI:78442"/>
        <dbReference type="ChEBI" id="CHEBI:78531"/>
        <dbReference type="ChEBI" id="CHEBI:456215"/>
        <dbReference type="EC" id="6.1.1.20"/>
    </reaction>
</comment>
<evidence type="ECO:0000313" key="21">
    <source>
        <dbReference type="Proteomes" id="UP000019265"/>
    </source>
</evidence>
<comment type="cofactor">
    <cofactor evidence="15">
        <name>Mg(2+)</name>
        <dbReference type="ChEBI" id="CHEBI:18420"/>
    </cofactor>
    <text evidence="15">Binds 2 magnesium ions per tetramer.</text>
</comment>
<feature type="domain" description="B5" evidence="19">
    <location>
        <begin position="407"/>
        <end position="485"/>
    </location>
</feature>
<keyword evidence="8 15" id="KW-0547">Nucleotide-binding</keyword>
<dbReference type="EC" id="6.1.1.20" evidence="15"/>
<dbReference type="SUPFAM" id="SSF46955">
    <property type="entry name" value="Putative DNA-binding domain"/>
    <property type="match status" value="1"/>
</dbReference>
<evidence type="ECO:0000313" key="20">
    <source>
        <dbReference type="EMBL" id="AHI54012.1"/>
    </source>
</evidence>
<name>W6AAC6_9MOLU</name>
<dbReference type="RefSeq" id="WP_025251151.1">
    <property type="nucleotide sequence ID" value="NZ_CP006934.1"/>
</dbReference>
<dbReference type="GO" id="GO:0005524">
    <property type="term" value="F:ATP binding"/>
    <property type="evidence" value="ECO:0007669"/>
    <property type="project" value="UniProtKB-UniRule"/>
</dbReference>
<dbReference type="Gene3D" id="3.50.40.10">
    <property type="entry name" value="Phenylalanyl-trna Synthetase, Chain B, domain 3"/>
    <property type="match status" value="1"/>
</dbReference>
<feature type="binding site" evidence="15">
    <location>
        <position position="469"/>
    </location>
    <ligand>
        <name>Mg(2+)</name>
        <dbReference type="ChEBI" id="CHEBI:18420"/>
        <note>shared with alpha subunit</note>
    </ligand>
</feature>
<dbReference type="Gene3D" id="3.30.930.10">
    <property type="entry name" value="Bira Bifunctional Protein, Domain 2"/>
    <property type="match status" value="1"/>
</dbReference>
<dbReference type="PANTHER" id="PTHR10947">
    <property type="entry name" value="PHENYLALANYL-TRNA SYNTHETASE BETA CHAIN AND LEUCINE-RICH REPEAT-CONTAINING PROTEIN 47"/>
    <property type="match status" value="1"/>
</dbReference>
<comment type="subunit">
    <text evidence="3 15">Tetramer of two alpha and two beta subunits.</text>
</comment>
<dbReference type="InterPro" id="IPR045060">
    <property type="entry name" value="Phe-tRNA-ligase_IIc_bsu"/>
</dbReference>
<evidence type="ECO:0000256" key="13">
    <source>
        <dbReference type="ARBA" id="ARBA00023146"/>
    </source>
</evidence>
<evidence type="ECO:0000256" key="15">
    <source>
        <dbReference type="HAMAP-Rule" id="MF_00283"/>
    </source>
</evidence>
<dbReference type="PROSITE" id="PS50886">
    <property type="entry name" value="TRBD"/>
    <property type="match status" value="1"/>
</dbReference>
<dbReference type="SUPFAM" id="SSF54991">
    <property type="entry name" value="Anticodon-binding domain of PheRS"/>
    <property type="match status" value="1"/>
</dbReference>
<evidence type="ECO:0000256" key="10">
    <source>
        <dbReference type="ARBA" id="ARBA00022842"/>
    </source>
</evidence>
<dbReference type="GO" id="GO:0000049">
    <property type="term" value="F:tRNA binding"/>
    <property type="evidence" value="ECO:0007669"/>
    <property type="project" value="UniProtKB-UniRule"/>
</dbReference>
<evidence type="ECO:0000256" key="5">
    <source>
        <dbReference type="ARBA" id="ARBA00022555"/>
    </source>
</evidence>
<gene>
    <name evidence="15 20" type="primary">pheT</name>
    <name evidence="20" type="ORF">SSABA_v1c06080</name>
</gene>
<feature type="domain" description="TRNA-binding" evidence="17">
    <location>
        <begin position="40"/>
        <end position="158"/>
    </location>
</feature>
<dbReference type="InterPro" id="IPR041616">
    <property type="entry name" value="PheRS_beta_core"/>
</dbReference>
<dbReference type="Gene3D" id="3.30.70.380">
    <property type="entry name" value="Ferrodoxin-fold anticodon-binding domain"/>
    <property type="match status" value="1"/>
</dbReference>
<dbReference type="InterPro" id="IPR033714">
    <property type="entry name" value="tRNA_bind_bactPheRS"/>
</dbReference>
<dbReference type="PROSITE" id="PS51447">
    <property type="entry name" value="FDX_ACB"/>
    <property type="match status" value="1"/>
</dbReference>
<accession>W6AAC6</accession>
<evidence type="ECO:0000256" key="6">
    <source>
        <dbReference type="ARBA" id="ARBA00022598"/>
    </source>
</evidence>
<dbReference type="Proteomes" id="UP000019265">
    <property type="component" value="Chromosome"/>
</dbReference>
<evidence type="ECO:0000256" key="8">
    <source>
        <dbReference type="ARBA" id="ARBA00022741"/>
    </source>
</evidence>
<comment type="similarity">
    <text evidence="2 15">Belongs to the phenylalanyl-tRNA synthetase beta subunit family. Type 1 subfamily.</text>
</comment>
<dbReference type="InterPro" id="IPR005121">
    <property type="entry name" value="Fdx_antiC-bd"/>
</dbReference>
<dbReference type="Gene3D" id="2.40.50.140">
    <property type="entry name" value="Nucleic acid-binding proteins"/>
    <property type="match status" value="1"/>
</dbReference>
<keyword evidence="9 15" id="KW-0067">ATP-binding</keyword>
<comment type="subcellular location">
    <subcellularLocation>
        <location evidence="1 15">Cytoplasm</location>
    </subcellularLocation>
</comment>
<dbReference type="PATRIC" id="fig|1276257.3.peg.620"/>
<protein>
    <recommendedName>
        <fullName evidence="15">Phenylalanine--tRNA ligase beta subunit</fullName>
        <ecNumber evidence="15">6.1.1.20</ecNumber>
    </recommendedName>
    <alternativeName>
        <fullName evidence="15">Phenylalanyl-tRNA synthetase beta subunit</fullName>
        <shortName evidence="15">PheRS</shortName>
    </alternativeName>
</protein>